<dbReference type="OMA" id="IAQWINY"/>
<keyword evidence="1" id="KW-0812">Transmembrane</keyword>
<feature type="transmembrane region" description="Helical" evidence="1">
    <location>
        <begin position="513"/>
        <end position="539"/>
    </location>
</feature>
<accession>B8MP22</accession>
<keyword evidence="1" id="KW-0472">Membrane</keyword>
<dbReference type="InParanoid" id="B8MP22"/>
<keyword evidence="3" id="KW-1185">Reference proteome</keyword>
<dbReference type="RefSeq" id="XP_002486499.1">
    <property type="nucleotide sequence ID" value="XM_002486454.1"/>
</dbReference>
<keyword evidence="1" id="KW-1133">Transmembrane helix</keyword>
<feature type="transmembrane region" description="Helical" evidence="1">
    <location>
        <begin position="131"/>
        <end position="152"/>
    </location>
</feature>
<evidence type="ECO:0000256" key="1">
    <source>
        <dbReference type="SAM" id="Phobius"/>
    </source>
</evidence>
<proteinExistence type="predicted"/>
<dbReference type="PhylomeDB" id="B8MP22"/>
<reference evidence="3" key="1">
    <citation type="journal article" date="2015" name="Genome Announc.">
        <title>Genome sequence of the AIDS-associated pathogen Penicillium marneffei (ATCC18224) and its near taxonomic relative Talaromyces stipitatus (ATCC10500).</title>
        <authorList>
            <person name="Nierman W.C."/>
            <person name="Fedorova-Abrams N.D."/>
            <person name="Andrianopoulos A."/>
        </authorList>
    </citation>
    <scope>NUCLEOTIDE SEQUENCE [LARGE SCALE GENOMIC DNA]</scope>
    <source>
        <strain evidence="3">ATCC 10500 / CBS 375.48 / QM 6759 / NRRL 1006</strain>
    </source>
</reference>
<evidence type="ECO:0000313" key="3">
    <source>
        <dbReference type="Proteomes" id="UP000001745"/>
    </source>
</evidence>
<dbReference type="OrthoDB" id="5381672at2759"/>
<dbReference type="HOGENOM" id="CLU_009027_0_0_1"/>
<dbReference type="EMBL" id="EQ962658">
    <property type="protein sequence ID" value="EED14261.1"/>
    <property type="molecule type" value="Genomic_DNA"/>
</dbReference>
<sequence length="628" mass="68803">MTGRLLSLSAATANISETSTTTQYRAHTFYYIAPELLHPDSSRTVCGHRDLFMGDPVAARVLQVVASVATIPTISYVCAWAASIFVQNQRDAYSLRLRQVVTLADRAWMNPVMYFRLLFYPSSFKRYGSSMLYLAIFIHIFGAITHPIQSLFLSTRSVSVQSADRWGRIDLDNNYIGVPSIPRLMVTYDSTERSSIFAVRHLAQSEGVNGYQDNLWGNTSQLSGYGSNSSWYAPLSHNFSTGLRSDQYIPRINSSAEVLEIAAEEFPSNCSDPSSFYASYTYPNSINNLTLEVCLPQLSPWQSIKSRQDFSEVLYVNTTAHFTDPSDPHRIKPFKVIMNTTAGLFELPSVQNGLIAGPLDTNSSRCSSLTDCKGLKVRRQFAANSALPGPLAMIALALFGPGSFADTQQTAPSSESLYSSESDSKRYHDIFAADDILPLTPLGFTTNVPGAIPIDGWMSGFGSNKEGASEAFTRASFLAVKAMFDNPAQFGGDISVAYASSDLPQITLPSIPIAAMIACSVLFGLYMVPLLCLALYAAFSRSWTNTLDAFTMLRMGAAFSQQDLPLLIGKSKRKIEVLDTFPGVVRDISGPDDKFRQLALGIEGGGPLQPSKRYLAYPGNDDWSGLRL</sequence>
<dbReference type="eggNOG" id="ENOG502RZM0">
    <property type="taxonomic scope" value="Eukaryota"/>
</dbReference>
<dbReference type="Proteomes" id="UP000001745">
    <property type="component" value="Unassembled WGS sequence"/>
</dbReference>
<protein>
    <submittedName>
        <fullName evidence="2">Uncharacterized protein</fullName>
    </submittedName>
</protein>
<dbReference type="VEuPathDB" id="FungiDB:TSTA_104750"/>
<dbReference type="GeneID" id="8098696"/>
<feature type="transmembrane region" description="Helical" evidence="1">
    <location>
        <begin position="61"/>
        <end position="86"/>
    </location>
</feature>
<dbReference type="AlphaFoldDB" id="B8MP22"/>
<name>B8MP22_TALSN</name>
<gene>
    <name evidence="2" type="ORF">TSTA_104750</name>
</gene>
<evidence type="ECO:0000313" key="2">
    <source>
        <dbReference type="EMBL" id="EED14261.1"/>
    </source>
</evidence>
<organism evidence="2 3">
    <name type="scientific">Talaromyces stipitatus (strain ATCC 10500 / CBS 375.48 / QM 6759 / NRRL 1006)</name>
    <name type="common">Penicillium stipitatum</name>
    <dbReference type="NCBI Taxonomy" id="441959"/>
    <lineage>
        <taxon>Eukaryota</taxon>
        <taxon>Fungi</taxon>
        <taxon>Dikarya</taxon>
        <taxon>Ascomycota</taxon>
        <taxon>Pezizomycotina</taxon>
        <taxon>Eurotiomycetes</taxon>
        <taxon>Eurotiomycetidae</taxon>
        <taxon>Eurotiales</taxon>
        <taxon>Trichocomaceae</taxon>
        <taxon>Talaromyces</taxon>
        <taxon>Talaromyces sect. Talaromyces</taxon>
    </lineage>
</organism>